<evidence type="ECO:0000313" key="10">
    <source>
        <dbReference type="Proteomes" id="UP000275385"/>
    </source>
</evidence>
<dbReference type="GO" id="GO:0034045">
    <property type="term" value="C:phagophore assembly site membrane"/>
    <property type="evidence" value="ECO:0007669"/>
    <property type="project" value="UniProtKB-SubCell"/>
</dbReference>
<dbReference type="PROSITE" id="PS50011">
    <property type="entry name" value="PROTEIN_KINASE_DOM"/>
    <property type="match status" value="1"/>
</dbReference>
<evidence type="ECO:0000259" key="8">
    <source>
        <dbReference type="PROSITE" id="PS50011"/>
    </source>
</evidence>
<dbReference type="SMART" id="SM00220">
    <property type="entry name" value="S_TKc"/>
    <property type="match status" value="1"/>
</dbReference>
<proteinExistence type="predicted"/>
<evidence type="ECO:0000256" key="4">
    <source>
        <dbReference type="ARBA" id="ARBA00022840"/>
    </source>
</evidence>
<dbReference type="InterPro" id="IPR045269">
    <property type="entry name" value="Atg1-like"/>
</dbReference>
<dbReference type="InterPro" id="IPR017441">
    <property type="entry name" value="Protein_kinase_ATP_BS"/>
</dbReference>
<dbReference type="GO" id="GO:0010506">
    <property type="term" value="P:regulation of autophagy"/>
    <property type="evidence" value="ECO:0007669"/>
    <property type="project" value="InterPro"/>
</dbReference>
<dbReference type="OrthoDB" id="541276at2759"/>
<dbReference type="Gene3D" id="1.10.510.10">
    <property type="entry name" value="Transferase(Phosphotransferase) domain 1"/>
    <property type="match status" value="1"/>
</dbReference>
<dbReference type="PANTHER" id="PTHR24348">
    <property type="entry name" value="SERINE/THREONINE-PROTEIN KINASE UNC-51-RELATED"/>
    <property type="match status" value="1"/>
</dbReference>
<keyword evidence="10" id="KW-1185">Reference proteome</keyword>
<keyword evidence="4 7" id="KW-0067">ATP-binding</keyword>
<dbReference type="SUPFAM" id="SSF56112">
    <property type="entry name" value="Protein kinase-like (PK-like)"/>
    <property type="match status" value="1"/>
</dbReference>
<dbReference type="STRING" id="177199.A0A420YI78"/>
<dbReference type="AlphaFoldDB" id="A0A420YI78"/>
<dbReference type="PROSITE" id="PS00107">
    <property type="entry name" value="PROTEIN_KINASE_ATP"/>
    <property type="match status" value="1"/>
</dbReference>
<keyword evidence="2" id="KW-0813">Transport</keyword>
<dbReference type="CDD" id="cd13993">
    <property type="entry name" value="STKc_Pat1_like"/>
    <property type="match status" value="1"/>
</dbReference>
<protein>
    <recommendedName>
        <fullName evidence="6">Autophagy-related protein 1</fullName>
    </recommendedName>
</protein>
<feature type="binding site" evidence="7">
    <location>
        <position position="81"/>
    </location>
    <ligand>
        <name>ATP</name>
        <dbReference type="ChEBI" id="CHEBI:30616"/>
    </ligand>
</feature>
<comment type="caution">
    <text evidence="9">The sequence shown here is derived from an EMBL/GenBank/DDBJ whole genome shotgun (WGS) entry which is preliminary data.</text>
</comment>
<evidence type="ECO:0000256" key="3">
    <source>
        <dbReference type="ARBA" id="ARBA00022741"/>
    </source>
</evidence>
<dbReference type="Pfam" id="PF00069">
    <property type="entry name" value="Pkinase"/>
    <property type="match status" value="1"/>
</dbReference>
<dbReference type="GO" id="GO:0005524">
    <property type="term" value="F:ATP binding"/>
    <property type="evidence" value="ECO:0007669"/>
    <property type="project" value="UniProtKB-UniRule"/>
</dbReference>
<dbReference type="PROSITE" id="PS00108">
    <property type="entry name" value="PROTEIN_KINASE_ST"/>
    <property type="match status" value="1"/>
</dbReference>
<evidence type="ECO:0000256" key="2">
    <source>
        <dbReference type="ARBA" id="ARBA00022448"/>
    </source>
</evidence>
<gene>
    <name evidence="9" type="ORF">DL546_005970</name>
</gene>
<evidence type="ECO:0000256" key="5">
    <source>
        <dbReference type="ARBA" id="ARBA00023006"/>
    </source>
</evidence>
<dbReference type="PANTHER" id="PTHR24348:SF68">
    <property type="entry name" value="SERINE_THREONINE-PROTEIN KINASE ATG1C"/>
    <property type="match status" value="1"/>
</dbReference>
<dbReference type="GO" id="GO:0006914">
    <property type="term" value="P:autophagy"/>
    <property type="evidence" value="ECO:0007669"/>
    <property type="project" value="UniProtKB-KW"/>
</dbReference>
<evidence type="ECO:0000256" key="6">
    <source>
        <dbReference type="ARBA" id="ARBA00030237"/>
    </source>
</evidence>
<dbReference type="GO" id="GO:0004674">
    <property type="term" value="F:protein serine/threonine kinase activity"/>
    <property type="evidence" value="ECO:0007669"/>
    <property type="project" value="InterPro"/>
</dbReference>
<dbReference type="InterPro" id="IPR000719">
    <property type="entry name" value="Prot_kinase_dom"/>
</dbReference>
<evidence type="ECO:0000256" key="1">
    <source>
        <dbReference type="ARBA" id="ARBA00004623"/>
    </source>
</evidence>
<dbReference type="FunFam" id="1.10.510.10:FF:000549">
    <property type="entry name" value="Protein serine/threonine kinase (Ran1), putative"/>
    <property type="match status" value="1"/>
</dbReference>
<dbReference type="InterPro" id="IPR008271">
    <property type="entry name" value="Ser/Thr_kinase_AS"/>
</dbReference>
<comment type="subcellular location">
    <subcellularLocation>
        <location evidence="1">Preautophagosomal structure membrane</location>
        <topology evidence="1">Peripheral membrane protein</topology>
    </subcellularLocation>
</comment>
<reference evidence="9 10" key="1">
    <citation type="submission" date="2018-08" db="EMBL/GenBank/DDBJ databases">
        <title>Draft genome of the lignicolous fungus Coniochaeta pulveracea.</title>
        <authorList>
            <person name="Borstlap C.J."/>
            <person name="De Witt R.N."/>
            <person name="Botha A."/>
            <person name="Volschenk H."/>
        </authorList>
    </citation>
    <scope>NUCLEOTIDE SEQUENCE [LARGE SCALE GENOMIC DNA]</scope>
    <source>
        <strain evidence="9 10">CAB683</strain>
    </source>
</reference>
<dbReference type="EMBL" id="QVQW01000008">
    <property type="protein sequence ID" value="RKU47541.1"/>
    <property type="molecule type" value="Genomic_DNA"/>
</dbReference>
<sequence>MQYVSTYGLPTPPASPAFGQKCQPPIQQHHYQPRFVPVAPEDRLGSFLSGSLQLTGILGTGAYGVVYAAVDIKTGVQYAVKCLSKFNADGTPLDRRQVSFQTREIRLHYSASAHPNVVSMLKIIDNHDCTYVIMEYCPEGDLFYNITERGQYVGKDDLAKRVFLQILDAVEHCHGLGIYHRDLKPENILVTNHGETVKLADFGLAIASERSEDYGCGSTFYMSPECLDPSTRRPFYYCAPNDVWSLGVILVNLTCGRNPWKQASMEDQTFRAFSKSPDFLKTILPITDDMNKILGKIFVRNPDERITLRELRNLILACPAFTQSQSVTMVTPSTSSVSAAPVASTAPVTVTSMSVMEDSTSGDDVDYDAPLSPAASDCSSDDGSIFSDCSSPGDLLDDDSDDELFDDIPEVRTPPPMAEGLPPPMLDTGDCKMASYPAPFHHQFPVAPQEPMQPMPMQPLQPVQPLQPMHMPVPQSCPPPKFTFPFCWNDMWMKYVQPAPPQQQHPFAVHQQAHMFAPLRGF</sequence>
<evidence type="ECO:0000313" key="9">
    <source>
        <dbReference type="EMBL" id="RKU47541.1"/>
    </source>
</evidence>
<keyword evidence="5" id="KW-0072">Autophagy</keyword>
<evidence type="ECO:0000256" key="7">
    <source>
        <dbReference type="PROSITE-ProRule" id="PRU10141"/>
    </source>
</evidence>
<keyword evidence="3 7" id="KW-0547">Nucleotide-binding</keyword>
<name>A0A420YI78_9PEZI</name>
<dbReference type="InterPro" id="IPR011009">
    <property type="entry name" value="Kinase-like_dom_sf"/>
</dbReference>
<feature type="domain" description="Protein kinase" evidence="8">
    <location>
        <begin position="52"/>
        <end position="321"/>
    </location>
</feature>
<dbReference type="Proteomes" id="UP000275385">
    <property type="component" value="Unassembled WGS sequence"/>
</dbReference>
<organism evidence="9 10">
    <name type="scientific">Coniochaeta pulveracea</name>
    <dbReference type="NCBI Taxonomy" id="177199"/>
    <lineage>
        <taxon>Eukaryota</taxon>
        <taxon>Fungi</taxon>
        <taxon>Dikarya</taxon>
        <taxon>Ascomycota</taxon>
        <taxon>Pezizomycotina</taxon>
        <taxon>Sordariomycetes</taxon>
        <taxon>Sordariomycetidae</taxon>
        <taxon>Coniochaetales</taxon>
        <taxon>Coniochaetaceae</taxon>
        <taxon>Coniochaeta</taxon>
    </lineage>
</organism>
<accession>A0A420YI78</accession>